<dbReference type="EMBL" id="JACHED010000004">
    <property type="protein sequence ID" value="MBB6497648.1"/>
    <property type="molecule type" value="Genomic_DNA"/>
</dbReference>
<dbReference type="EMBL" id="CP026606">
    <property type="protein sequence ID" value="AVB76377.1"/>
    <property type="molecule type" value="Genomic_DNA"/>
</dbReference>
<reference evidence="9" key="1">
    <citation type="journal article" date="2018" name="Genome Announc.">
        <title>Complete Genome Sequence of the Methanococcus maripaludis Type Strain JJ (DSM 2067), a Model for Selenoprotein Synthesis in Archaea.</title>
        <authorList>
            <person name="Poehlein A."/>
            <person name="Heym D."/>
            <person name="Quitzke V."/>
            <person name="Fersch J."/>
            <person name="Daniel R."/>
            <person name="Rother M."/>
        </authorList>
    </citation>
    <scope>NUCLEOTIDE SEQUENCE [LARGE SCALE GENOMIC DNA]</scope>
    <source>
        <strain evidence="9">DSM 2067</strain>
    </source>
</reference>
<dbReference type="PANTHER" id="PTHR40392">
    <property type="entry name" value="2-PHOSPHO-L-LACTATE GUANYLYLTRANSFERASE"/>
    <property type="match status" value="1"/>
</dbReference>
<dbReference type="GO" id="GO:0052645">
    <property type="term" value="P:F420-0 metabolic process"/>
    <property type="evidence" value="ECO:0007669"/>
    <property type="project" value="UniProtKB-UniRule"/>
</dbReference>
<keyword evidence="4 5" id="KW-0342">GTP-binding</keyword>
<comment type="function">
    <text evidence="5">Guanylyltransferase that catalyzes the activation of (2S)-2-phospholactate (2-PL) as (2S)-lactyl-2-diphospho-5'-guanosine, via the condensation of 2-PL with GTP. It is involved in the biosynthesis of coenzyme F420, a hydride carrier cofactor.</text>
</comment>
<reference evidence="6" key="2">
    <citation type="submission" date="2018-02" db="EMBL/GenBank/DDBJ databases">
        <title>Complete genome sequence of the Methanococcus maripaludis type strain JJ (DSM 2067), a model for selenoprotein synthesis in Archaea.</title>
        <authorList>
            <person name="Poehlein A."/>
            <person name="Heym D."/>
            <person name="Quitzke V."/>
            <person name="Fersch J."/>
            <person name="Daniel R."/>
            <person name="Rother M."/>
        </authorList>
    </citation>
    <scope>NUCLEOTIDE SEQUENCE [LARGE SCALE GENOMIC DNA]</scope>
    <source>
        <strain evidence="6">DSM 2067</strain>
    </source>
</reference>
<comment type="subunit">
    <text evidence="5">Homodimer.</text>
</comment>
<dbReference type="GO" id="GO:0005525">
    <property type="term" value="F:GTP binding"/>
    <property type="evidence" value="ECO:0007669"/>
    <property type="project" value="UniProtKB-KW"/>
</dbReference>
<dbReference type="KEGG" id="mmad:MMJJ_09690"/>
<protein>
    <recommendedName>
        <fullName evidence="5">2-phospho-L-lactate guanylyltransferase</fullName>
        <shortName evidence="5">LP guanylyltransferase</shortName>
        <ecNumber evidence="5">2.7.7.68</ecNumber>
    </recommendedName>
</protein>
<reference evidence="7 10" key="3">
    <citation type="submission" date="2020-07" db="EMBL/GenBank/DDBJ databases">
        <title>Genomic Encyclopedia of Type Strains, Phase IV (KMG-V): Genome sequencing to study the core and pangenomes of soil and plant-associated prokaryotes.</title>
        <authorList>
            <person name="Whitman W."/>
        </authorList>
    </citation>
    <scope>NUCLEOTIDE SEQUENCE [LARGE SCALE GENOMIC DNA]</scope>
    <source>
        <strain evidence="7 10">C13</strain>
        <strain evidence="8 11">D1</strain>
    </source>
</reference>
<dbReference type="NCBIfam" id="TIGR03552">
    <property type="entry name" value="F420_cofC"/>
    <property type="match status" value="1"/>
</dbReference>
<accession>A0A2L1CAH6</accession>
<dbReference type="EMBL" id="JACDUO010000003">
    <property type="protein sequence ID" value="MBA2864813.1"/>
    <property type="molecule type" value="Genomic_DNA"/>
</dbReference>
<keyword evidence="2 5" id="KW-0548">Nucleotidyltransferase</keyword>
<dbReference type="SUPFAM" id="SSF53448">
    <property type="entry name" value="Nucleotide-diphospho-sugar transferases"/>
    <property type="match status" value="1"/>
</dbReference>
<comment type="similarity">
    <text evidence="5">Belongs to the CofC family.</text>
</comment>
<evidence type="ECO:0000313" key="11">
    <source>
        <dbReference type="Proteomes" id="UP000590564"/>
    </source>
</evidence>
<evidence type="ECO:0000256" key="4">
    <source>
        <dbReference type="ARBA" id="ARBA00023134"/>
    </source>
</evidence>
<dbReference type="GO" id="GO:0043814">
    <property type="term" value="F:phospholactate guanylyltransferase activity"/>
    <property type="evidence" value="ECO:0007669"/>
    <property type="project" value="UniProtKB-EC"/>
</dbReference>
<dbReference type="HAMAP" id="MF_02114">
    <property type="entry name" value="CofC"/>
    <property type="match status" value="1"/>
</dbReference>
<gene>
    <name evidence="5 6" type="primary">cofC</name>
    <name evidence="7" type="ORF">HNP94_001841</name>
    <name evidence="8" type="ORF">HNP96_001696</name>
    <name evidence="6" type="ORF">MMJJ_09690</name>
</gene>
<organism evidence="6 9">
    <name type="scientific">Methanococcus maripaludis</name>
    <name type="common">Methanococcus deltae</name>
    <dbReference type="NCBI Taxonomy" id="39152"/>
    <lineage>
        <taxon>Archaea</taxon>
        <taxon>Methanobacteriati</taxon>
        <taxon>Methanobacteriota</taxon>
        <taxon>Methanomada group</taxon>
        <taxon>Methanococci</taxon>
        <taxon>Methanococcales</taxon>
        <taxon>Methanococcaceae</taxon>
        <taxon>Methanococcus</taxon>
    </lineage>
</organism>
<dbReference type="AlphaFoldDB" id="A0A2L1CAH6"/>
<evidence type="ECO:0000256" key="2">
    <source>
        <dbReference type="ARBA" id="ARBA00022695"/>
    </source>
</evidence>
<dbReference type="Proteomes" id="UP000239462">
    <property type="component" value="Chromosome"/>
</dbReference>
<keyword evidence="1 5" id="KW-0808">Transferase</keyword>
<dbReference type="Proteomes" id="UP000590564">
    <property type="component" value="Unassembled WGS sequence"/>
</dbReference>
<dbReference type="PANTHER" id="PTHR40392:SF1">
    <property type="entry name" value="2-PHOSPHO-L-LACTATE GUANYLYLTRANSFERASE"/>
    <property type="match status" value="1"/>
</dbReference>
<evidence type="ECO:0000313" key="10">
    <source>
        <dbReference type="Proteomes" id="UP000567099"/>
    </source>
</evidence>
<dbReference type="UniPathway" id="UPA00071"/>
<name>A0A2L1CAH6_METMI</name>
<evidence type="ECO:0000313" key="9">
    <source>
        <dbReference type="Proteomes" id="UP000239462"/>
    </source>
</evidence>
<comment type="pathway">
    <text evidence="5">Cofactor biosynthesis; coenzyme F420 biosynthesis.</text>
</comment>
<dbReference type="InterPro" id="IPR029044">
    <property type="entry name" value="Nucleotide-diphossugar_trans"/>
</dbReference>
<evidence type="ECO:0000313" key="7">
    <source>
        <dbReference type="EMBL" id="MBA2864813.1"/>
    </source>
</evidence>
<dbReference type="Proteomes" id="UP000567099">
    <property type="component" value="Unassembled WGS sequence"/>
</dbReference>
<dbReference type="Pfam" id="PF01983">
    <property type="entry name" value="CofC"/>
    <property type="match status" value="1"/>
</dbReference>
<sequence>MLAALIPVSPLSNVKSRLKDFLSSGERIELIKNILLDTYETVKECADACYVVSKDEEILEFSKNLGIIPIREDSNVKGLNEAINFSLNFIKEDSILITPADVPLLKEVNLKAIISKSVKNSIVICPSRGGGTNLLLLNPKNCMKTQFEGFSFLKHIEKAEKNDLKVIKCHSFYTSIDVNTVEDLGEIYIHGTDTKTYAYLKSLGVDVLPKHSSAGRFNVIRK</sequence>
<dbReference type="GeneID" id="36102055"/>
<keyword evidence="3 5" id="KW-0547">Nucleotide-binding</keyword>
<evidence type="ECO:0000313" key="6">
    <source>
        <dbReference type="EMBL" id="AVB76377.1"/>
    </source>
</evidence>
<evidence type="ECO:0000256" key="5">
    <source>
        <dbReference type="HAMAP-Rule" id="MF_02114"/>
    </source>
</evidence>
<comment type="catalytic activity">
    <reaction evidence="5">
        <text>(2S)-2-phospholactate + GTP + H(+) = (2S)-lactyl-2-diphospho-5'-guanosine + diphosphate</text>
        <dbReference type="Rhea" id="RHEA:63424"/>
        <dbReference type="ChEBI" id="CHEBI:15378"/>
        <dbReference type="ChEBI" id="CHEBI:33019"/>
        <dbReference type="ChEBI" id="CHEBI:37565"/>
        <dbReference type="ChEBI" id="CHEBI:59435"/>
        <dbReference type="ChEBI" id="CHEBI:59906"/>
        <dbReference type="EC" id="2.7.7.68"/>
    </reaction>
</comment>
<dbReference type="RefSeq" id="WP_104837913.1">
    <property type="nucleotide sequence ID" value="NZ_CP026606.1"/>
</dbReference>
<evidence type="ECO:0000256" key="3">
    <source>
        <dbReference type="ARBA" id="ARBA00022741"/>
    </source>
</evidence>
<evidence type="ECO:0000313" key="8">
    <source>
        <dbReference type="EMBL" id="MBB6497648.1"/>
    </source>
</evidence>
<evidence type="ECO:0000256" key="1">
    <source>
        <dbReference type="ARBA" id="ARBA00022679"/>
    </source>
</evidence>
<dbReference type="EC" id="2.7.7.68" evidence="5"/>
<proteinExistence type="inferred from homology"/>
<dbReference type="Gene3D" id="3.90.550.10">
    <property type="entry name" value="Spore Coat Polysaccharide Biosynthesis Protein SpsA, Chain A"/>
    <property type="match status" value="1"/>
</dbReference>
<dbReference type="InterPro" id="IPR002835">
    <property type="entry name" value="CofC"/>
</dbReference>